<dbReference type="PANTHER" id="PTHR43649">
    <property type="entry name" value="ARABINOSE-BINDING PROTEIN-RELATED"/>
    <property type="match status" value="1"/>
</dbReference>
<dbReference type="SUPFAM" id="SSF53850">
    <property type="entry name" value="Periplasmic binding protein-like II"/>
    <property type="match status" value="1"/>
</dbReference>
<gene>
    <name evidence="1" type="ORF">FHR37_005626</name>
</gene>
<organism evidence="1 2">
    <name type="scientific">Actinopolymorpha cephalotaxi</name>
    <dbReference type="NCBI Taxonomy" id="504797"/>
    <lineage>
        <taxon>Bacteria</taxon>
        <taxon>Bacillati</taxon>
        <taxon>Actinomycetota</taxon>
        <taxon>Actinomycetes</taxon>
        <taxon>Propionibacteriales</taxon>
        <taxon>Actinopolymorphaceae</taxon>
        <taxon>Actinopolymorpha</taxon>
    </lineage>
</organism>
<dbReference type="InterPro" id="IPR006311">
    <property type="entry name" value="TAT_signal"/>
</dbReference>
<dbReference type="InterPro" id="IPR050490">
    <property type="entry name" value="Bact_solute-bd_prot1"/>
</dbReference>
<evidence type="ECO:0000313" key="2">
    <source>
        <dbReference type="Proteomes" id="UP000533017"/>
    </source>
</evidence>
<comment type="caution">
    <text evidence="1">The sequence shown here is derived from an EMBL/GenBank/DDBJ whole genome shotgun (WGS) entry which is preliminary data.</text>
</comment>
<dbReference type="PANTHER" id="PTHR43649:SF12">
    <property type="entry name" value="DIACETYLCHITOBIOSE BINDING PROTEIN DASA"/>
    <property type="match status" value="1"/>
</dbReference>
<dbReference type="RefSeq" id="WP_139239217.1">
    <property type="nucleotide sequence ID" value="NZ_FOOI01000023.1"/>
</dbReference>
<protein>
    <submittedName>
        <fullName evidence="1">ABC-type glycerol-3-phosphate transport system substrate-binding protein</fullName>
    </submittedName>
</protein>
<reference evidence="1 2" key="1">
    <citation type="submission" date="2020-07" db="EMBL/GenBank/DDBJ databases">
        <title>Sequencing the genomes of 1000 actinobacteria strains.</title>
        <authorList>
            <person name="Klenk H.-P."/>
        </authorList>
    </citation>
    <scope>NUCLEOTIDE SEQUENCE [LARGE SCALE GENOMIC DNA]</scope>
    <source>
        <strain evidence="1 2">DSM 45117</strain>
    </source>
</reference>
<dbReference type="PROSITE" id="PS51318">
    <property type="entry name" value="TAT"/>
    <property type="match status" value="1"/>
</dbReference>
<name>A0ABX2SE58_9ACTN</name>
<keyword evidence="2" id="KW-1185">Reference proteome</keyword>
<sequence length="478" mass="52984">MSSRHPTLLTLRSSDHRIIICFGGAAVAHTHPQSSSVRTGAGSMTRRGFLTAAGGAAIGAGVGLTGCGRSEAQTPKSSGPVDLQVWTNDPNYPAYFTYWAKQLNQRPDKRFDYRISSLIQSTDQVVTKLLTSYMSGTRLPDMPGFEISQFSRLQRDDIGGQFAVDLRKEIPHLDRDFYKARIVPYSSGDAVYGLDSDMCMGVYYYREDLWKKYGLSTDFETWDDLLAIGAKAHRDHDVAVAAVSSNDITWMTMLMLQQGGQCFGADGSLQVDNPHTVDALKLLRRGVQSGAFMDLSNFYGAAGVAAMNAGQVIGYIMPDWFQPFVLQLNAPKLSGRWRIRPFPRFTTGHATAVWGGTGFGVTKNQPGTTAALDLLKQAYCTREGQVQRFLKASYLPTMKNAWQDARLRKYESKYLGGQRPFDVYGQIVEDTPTMVTSPYWDVMNARMTIALSETMRGIQSPERAVRDAADSIRSQMAR</sequence>
<accession>A0ABX2SE58</accession>
<proteinExistence type="predicted"/>
<evidence type="ECO:0000313" key="1">
    <source>
        <dbReference type="EMBL" id="NYH86775.1"/>
    </source>
</evidence>
<dbReference type="EMBL" id="JACBZA010000001">
    <property type="protein sequence ID" value="NYH86775.1"/>
    <property type="molecule type" value="Genomic_DNA"/>
</dbReference>
<dbReference type="Gene3D" id="3.40.190.10">
    <property type="entry name" value="Periplasmic binding protein-like II"/>
    <property type="match status" value="1"/>
</dbReference>
<dbReference type="Proteomes" id="UP000533017">
    <property type="component" value="Unassembled WGS sequence"/>
</dbReference>
<dbReference type="InterPro" id="IPR006059">
    <property type="entry name" value="SBP"/>
</dbReference>
<dbReference type="Pfam" id="PF13416">
    <property type="entry name" value="SBP_bac_8"/>
    <property type="match status" value="1"/>
</dbReference>